<evidence type="ECO:0000313" key="1">
    <source>
        <dbReference type="EMBL" id="QGZ16147.1"/>
    </source>
</evidence>
<dbReference type="Proteomes" id="UP000433471">
    <property type="component" value="Segment"/>
</dbReference>
<protein>
    <submittedName>
        <fullName evidence="1">DNA recombination and repair protein</fullName>
    </submittedName>
</protein>
<evidence type="ECO:0000313" key="2">
    <source>
        <dbReference type="Proteomes" id="UP000433471"/>
    </source>
</evidence>
<gene>
    <name evidence="1" type="ORF">Kuja_1560</name>
</gene>
<dbReference type="Pfam" id="PF11056">
    <property type="entry name" value="UvsY"/>
    <property type="match status" value="1"/>
</dbReference>
<dbReference type="EMBL" id="MN718199">
    <property type="protein sequence ID" value="QGZ16147.1"/>
    <property type="molecule type" value="Genomic_DNA"/>
</dbReference>
<sequence>MMTQAKDEPNRLDIEELQEKFEKLFETDFINLDREALRTSKIYFEVQRELQNQAKSLEYWTQTFAKLMERRRLYYAGRLPKSHYVETPLNFPPQNQTELNEMLKADQFIQDCQKYLSEAERRVKFCEDTLTLVKNRHWDIQNAINYRRMMEGRS</sequence>
<organism evidence="1 2">
    <name type="scientific">Vibrio phage vB_VchM_Kuja</name>
    <dbReference type="NCBI Taxonomy" id="2686437"/>
    <lineage>
        <taxon>Viruses</taxon>
        <taxon>Duplodnaviria</taxon>
        <taxon>Heunggongvirae</taxon>
        <taxon>Uroviricota</taxon>
        <taxon>Caudoviricetes</taxon>
        <taxon>Pantevenvirales</taxon>
        <taxon>Ackermannviridae</taxon>
        <taxon>Kujavirus</taxon>
        <taxon>Kujavirus kuja</taxon>
    </lineage>
</organism>
<accession>A0A6B9JHZ4</accession>
<proteinExistence type="predicted"/>
<reference evidence="1 2" key="1">
    <citation type="submission" date="2019-11" db="EMBL/GenBank/DDBJ databases">
        <title>Characterization of a novel member of the family Ackermannviridae.</title>
        <authorList>
            <person name="Maina A.N."/>
            <person name="Mwaura F.B."/>
            <person name="Jumba M."/>
        </authorList>
    </citation>
    <scope>NUCLEOTIDE SEQUENCE [LARGE SCALE GENOMIC DNA]</scope>
</reference>
<keyword evidence="2" id="KW-1185">Reference proteome</keyword>
<dbReference type="InterPro" id="IPR021289">
    <property type="entry name" value="UvsY"/>
</dbReference>
<name>A0A6B9JHZ4_9CAUD</name>